<evidence type="ECO:0000256" key="3">
    <source>
        <dbReference type="ARBA" id="ARBA00022737"/>
    </source>
</evidence>
<evidence type="ECO:0000256" key="1">
    <source>
        <dbReference type="ARBA" id="ARBA00004123"/>
    </source>
</evidence>
<name>A0A834TK42_9FABA</name>
<proteinExistence type="predicted"/>
<comment type="subcellular location">
    <subcellularLocation>
        <location evidence="1">Nucleus</location>
    </subcellularLocation>
</comment>
<dbReference type="AlphaFoldDB" id="A0A834TK42"/>
<keyword evidence="5" id="KW-0862">Zinc</keyword>
<evidence type="ECO:0000256" key="9">
    <source>
        <dbReference type="PROSITE-ProRule" id="PRU00024"/>
    </source>
</evidence>
<reference evidence="12" key="1">
    <citation type="submission" date="2020-09" db="EMBL/GenBank/DDBJ databases">
        <title>Genome-Enabled Discovery of Anthraquinone Biosynthesis in Senna tora.</title>
        <authorList>
            <person name="Kang S.-H."/>
            <person name="Pandey R.P."/>
            <person name="Lee C.-M."/>
            <person name="Sim J.-S."/>
            <person name="Jeong J.-T."/>
            <person name="Choi B.-S."/>
            <person name="Jung M."/>
            <person name="Ginzburg D."/>
            <person name="Zhao K."/>
            <person name="Won S.Y."/>
            <person name="Oh T.-J."/>
            <person name="Yu Y."/>
            <person name="Kim N.-H."/>
            <person name="Lee O.R."/>
            <person name="Lee T.-H."/>
            <person name="Bashyal P."/>
            <person name="Kim T.-S."/>
            <person name="Lee W.-H."/>
            <person name="Kawkins C."/>
            <person name="Kim C.-K."/>
            <person name="Kim J.S."/>
            <person name="Ahn B.O."/>
            <person name="Rhee S.Y."/>
            <person name="Sohng J.K."/>
        </authorList>
    </citation>
    <scope>NUCLEOTIDE SEQUENCE</scope>
    <source>
        <tissue evidence="12">Leaf</tissue>
    </source>
</reference>
<keyword evidence="8" id="KW-0539">Nucleus</keyword>
<organism evidence="12 13">
    <name type="scientific">Senna tora</name>
    <dbReference type="NCBI Taxonomy" id="362788"/>
    <lineage>
        <taxon>Eukaryota</taxon>
        <taxon>Viridiplantae</taxon>
        <taxon>Streptophyta</taxon>
        <taxon>Embryophyta</taxon>
        <taxon>Tracheophyta</taxon>
        <taxon>Spermatophyta</taxon>
        <taxon>Magnoliopsida</taxon>
        <taxon>eudicotyledons</taxon>
        <taxon>Gunneridae</taxon>
        <taxon>Pentapetalae</taxon>
        <taxon>rosids</taxon>
        <taxon>fabids</taxon>
        <taxon>Fabales</taxon>
        <taxon>Fabaceae</taxon>
        <taxon>Caesalpinioideae</taxon>
        <taxon>Cassia clade</taxon>
        <taxon>Senna</taxon>
    </lineage>
</organism>
<dbReference type="Proteomes" id="UP000634136">
    <property type="component" value="Unassembled WGS sequence"/>
</dbReference>
<evidence type="ECO:0000256" key="2">
    <source>
        <dbReference type="ARBA" id="ARBA00022723"/>
    </source>
</evidence>
<dbReference type="GO" id="GO:0005634">
    <property type="term" value="C:nucleus"/>
    <property type="evidence" value="ECO:0007669"/>
    <property type="project" value="UniProtKB-SubCell"/>
</dbReference>
<evidence type="ECO:0000256" key="10">
    <source>
        <dbReference type="SAM" id="MobiDB-lite"/>
    </source>
</evidence>
<dbReference type="GO" id="GO:0008270">
    <property type="term" value="F:zinc ion binding"/>
    <property type="evidence" value="ECO:0007669"/>
    <property type="project" value="UniProtKB-KW"/>
</dbReference>
<sequence length="334" mass="36365">MKIQCNVCEGAEAKVLCCADEAALCWDCDDKVHAANKLAGKHQRVTLSSSSSSHMPKCDICQETFGYFFCLEDRALLCRKCDVAIHTANSYVSTHQRFLLTGVRVGLETTDPGASSSSAKSQSEEKMSDTKSSSASKKVSSIPESSEYNEVLAVQGGGDGKFPPTKVSYGGGSSAGNISNWPIDEFLGFNEFSQNYNYMDRGPSKADSGKIGDCDSPSLISSEEEIDDDDDCLGRVPDSSWMVPQNQISSPPTASGLYWPKDPKYSSDSAVLYDSYLCNYYPSFEQFKLISFMFLFMVVSIKIDLAAFFSSRIGSISSLLSIKFCNCSKKGGKL</sequence>
<feature type="compositionally biased region" description="Low complexity" evidence="10">
    <location>
        <begin position="130"/>
        <end position="142"/>
    </location>
</feature>
<dbReference type="InterPro" id="IPR049808">
    <property type="entry name" value="CONSTANS-like_Bbox1"/>
</dbReference>
<evidence type="ECO:0000256" key="8">
    <source>
        <dbReference type="ARBA" id="ARBA00023242"/>
    </source>
</evidence>
<accession>A0A834TK42</accession>
<keyword evidence="6" id="KW-0805">Transcription regulation</keyword>
<evidence type="ECO:0000256" key="5">
    <source>
        <dbReference type="ARBA" id="ARBA00022833"/>
    </source>
</evidence>
<dbReference type="GO" id="GO:0006355">
    <property type="term" value="P:regulation of DNA-templated transcription"/>
    <property type="evidence" value="ECO:0007669"/>
    <property type="project" value="TreeGrafter"/>
</dbReference>
<evidence type="ECO:0000259" key="11">
    <source>
        <dbReference type="PROSITE" id="PS50119"/>
    </source>
</evidence>
<dbReference type="EMBL" id="JAAIUW010000007">
    <property type="protein sequence ID" value="KAF7822586.1"/>
    <property type="molecule type" value="Genomic_DNA"/>
</dbReference>
<dbReference type="CDD" id="cd19821">
    <property type="entry name" value="Bbox1_BBX-like"/>
    <property type="match status" value="2"/>
</dbReference>
<gene>
    <name evidence="12" type="ORF">G2W53_020730</name>
</gene>
<dbReference type="PANTHER" id="PTHR31832:SF68">
    <property type="entry name" value="B-BOX ZINC FINGER PROTEIN 22"/>
    <property type="match status" value="1"/>
</dbReference>
<keyword evidence="7" id="KW-0804">Transcription</keyword>
<dbReference type="PROSITE" id="PS50119">
    <property type="entry name" value="ZF_BBOX"/>
    <property type="match status" value="2"/>
</dbReference>
<feature type="region of interest" description="Disordered" evidence="10">
    <location>
        <begin position="202"/>
        <end position="229"/>
    </location>
</feature>
<dbReference type="PANTHER" id="PTHR31832">
    <property type="entry name" value="B-BOX ZINC FINGER PROTEIN 22"/>
    <property type="match status" value="1"/>
</dbReference>
<evidence type="ECO:0000256" key="7">
    <source>
        <dbReference type="ARBA" id="ARBA00023163"/>
    </source>
</evidence>
<evidence type="ECO:0000256" key="6">
    <source>
        <dbReference type="ARBA" id="ARBA00023015"/>
    </source>
</evidence>
<evidence type="ECO:0000313" key="13">
    <source>
        <dbReference type="Proteomes" id="UP000634136"/>
    </source>
</evidence>
<keyword evidence="13" id="KW-1185">Reference proteome</keyword>
<dbReference type="InterPro" id="IPR051979">
    <property type="entry name" value="B-box_zinc_finger"/>
</dbReference>
<dbReference type="Pfam" id="PF00643">
    <property type="entry name" value="zf-B_box"/>
    <property type="match status" value="2"/>
</dbReference>
<dbReference type="FunFam" id="3.30.160.60:FF:000589">
    <property type="entry name" value="B-box zinc finger protein 22"/>
    <property type="match status" value="1"/>
</dbReference>
<feature type="region of interest" description="Disordered" evidence="10">
    <location>
        <begin position="110"/>
        <end position="142"/>
    </location>
</feature>
<keyword evidence="3" id="KW-0677">Repeat</keyword>
<keyword evidence="2" id="KW-0479">Metal-binding</keyword>
<dbReference type="InterPro" id="IPR000315">
    <property type="entry name" value="Znf_B-box"/>
</dbReference>
<dbReference type="Gene3D" id="3.30.160.60">
    <property type="entry name" value="Classic Zinc Finger"/>
    <property type="match status" value="1"/>
</dbReference>
<feature type="domain" description="B box-type" evidence="11">
    <location>
        <begin position="53"/>
        <end position="100"/>
    </location>
</feature>
<dbReference type="SMART" id="SM00336">
    <property type="entry name" value="BBOX"/>
    <property type="match status" value="2"/>
</dbReference>
<protein>
    <submittedName>
        <fullName evidence="12">B-box zinc finger protein 22-like</fullName>
    </submittedName>
</protein>
<feature type="compositionally biased region" description="Basic and acidic residues" evidence="10">
    <location>
        <begin position="202"/>
        <end position="213"/>
    </location>
</feature>
<dbReference type="OrthoDB" id="153872at2759"/>
<dbReference type="GO" id="GO:0009640">
    <property type="term" value="P:photomorphogenesis"/>
    <property type="evidence" value="ECO:0007669"/>
    <property type="project" value="TreeGrafter"/>
</dbReference>
<evidence type="ECO:0000313" key="12">
    <source>
        <dbReference type="EMBL" id="KAF7822586.1"/>
    </source>
</evidence>
<feature type="domain" description="B box-type" evidence="11">
    <location>
        <begin position="1"/>
        <end position="47"/>
    </location>
</feature>
<comment type="caution">
    <text evidence="12">The sequence shown here is derived from an EMBL/GenBank/DDBJ whole genome shotgun (WGS) entry which is preliminary data.</text>
</comment>
<evidence type="ECO:0000256" key="4">
    <source>
        <dbReference type="ARBA" id="ARBA00022771"/>
    </source>
</evidence>
<keyword evidence="4 9" id="KW-0863">Zinc-finger</keyword>